<reference evidence="2" key="1">
    <citation type="submission" date="2021-02" db="EMBL/GenBank/DDBJ databases">
        <authorList>
            <person name="Nowell W R."/>
        </authorList>
    </citation>
    <scope>NUCLEOTIDE SEQUENCE</scope>
</reference>
<dbReference type="Proteomes" id="UP000663824">
    <property type="component" value="Unassembled WGS sequence"/>
</dbReference>
<dbReference type="EMBL" id="CAJOBH010005982">
    <property type="protein sequence ID" value="CAF4041610.1"/>
    <property type="molecule type" value="Genomic_DNA"/>
</dbReference>
<dbReference type="Proteomes" id="UP000681967">
    <property type="component" value="Unassembled WGS sequence"/>
</dbReference>
<dbReference type="EMBL" id="CAJNRE010018001">
    <property type="protein sequence ID" value="CAF2160246.1"/>
    <property type="molecule type" value="Genomic_DNA"/>
</dbReference>
<evidence type="ECO:0000313" key="5">
    <source>
        <dbReference type="Proteomes" id="UP000663855"/>
    </source>
</evidence>
<protein>
    <submittedName>
        <fullName evidence="2">Uncharacterized protein</fullName>
    </submittedName>
</protein>
<evidence type="ECO:0000313" key="3">
    <source>
        <dbReference type="EMBL" id="CAF2160246.1"/>
    </source>
</evidence>
<feature type="signal peptide" evidence="1">
    <location>
        <begin position="1"/>
        <end position="19"/>
    </location>
</feature>
<proteinExistence type="predicted"/>
<accession>A0A814MPK9</accession>
<organism evidence="2 5">
    <name type="scientific">Rotaria magnacalcarata</name>
    <dbReference type="NCBI Taxonomy" id="392030"/>
    <lineage>
        <taxon>Eukaryota</taxon>
        <taxon>Metazoa</taxon>
        <taxon>Spiralia</taxon>
        <taxon>Gnathifera</taxon>
        <taxon>Rotifera</taxon>
        <taxon>Eurotatoria</taxon>
        <taxon>Bdelloidea</taxon>
        <taxon>Philodinida</taxon>
        <taxon>Philodinidae</taxon>
        <taxon>Rotaria</taxon>
    </lineage>
</organism>
<dbReference type="Proteomes" id="UP000663855">
    <property type="component" value="Unassembled WGS sequence"/>
</dbReference>
<sequence length="106" mass="12507">MKRILYLLVVFHLILAAESVRHRRQYVGYGPPQQYASQHGLYGPGGQGWMNNNLNNRFPNQPGYNWNNNFNWNHGHRRPEWYYNAANIKQSPIVCLLFCTLYNLIV</sequence>
<name>A0A814MPK9_9BILA</name>
<evidence type="ECO:0000256" key="1">
    <source>
        <dbReference type="SAM" id="SignalP"/>
    </source>
</evidence>
<evidence type="ECO:0000313" key="4">
    <source>
        <dbReference type="EMBL" id="CAF4041610.1"/>
    </source>
</evidence>
<dbReference type="EMBL" id="CAJNOV010001842">
    <property type="protein sequence ID" value="CAF1080961.1"/>
    <property type="molecule type" value="Genomic_DNA"/>
</dbReference>
<feature type="chain" id="PRO_5035601817" evidence="1">
    <location>
        <begin position="20"/>
        <end position="106"/>
    </location>
</feature>
<evidence type="ECO:0000313" key="2">
    <source>
        <dbReference type="EMBL" id="CAF1080961.1"/>
    </source>
</evidence>
<keyword evidence="1" id="KW-0732">Signal</keyword>
<gene>
    <name evidence="4" type="ORF">BYL167_LOCUS15915</name>
    <name evidence="2" type="ORF">CJN711_LOCUS6193</name>
    <name evidence="3" type="ORF">MBJ925_LOCUS32991</name>
</gene>
<comment type="caution">
    <text evidence="2">The sequence shown here is derived from an EMBL/GenBank/DDBJ whole genome shotgun (WGS) entry which is preliminary data.</text>
</comment>
<dbReference type="AlphaFoldDB" id="A0A814MPK9"/>